<dbReference type="Proteomes" id="UP000069272">
    <property type="component" value="Chromosome 2R"/>
</dbReference>
<feature type="compositionally biased region" description="Low complexity" evidence="5">
    <location>
        <begin position="424"/>
        <end position="435"/>
    </location>
</feature>
<dbReference type="STRING" id="7167.A0A2C9GGU8"/>
<keyword evidence="2" id="KW-0677">Repeat</keyword>
<feature type="compositionally biased region" description="Basic and acidic residues" evidence="5">
    <location>
        <begin position="1"/>
        <end position="16"/>
    </location>
</feature>
<protein>
    <recommendedName>
        <fullName evidence="6">C2H2-type domain-containing protein</fullName>
    </recommendedName>
</protein>
<feature type="domain" description="C2H2-type" evidence="6">
    <location>
        <begin position="299"/>
        <end position="328"/>
    </location>
</feature>
<dbReference type="VEuPathDB" id="VectorBase:AALB016057"/>
<evidence type="ECO:0000256" key="5">
    <source>
        <dbReference type="SAM" id="MobiDB-lite"/>
    </source>
</evidence>
<organism evidence="7 8">
    <name type="scientific">Anopheles albimanus</name>
    <name type="common">New world malaria mosquito</name>
    <dbReference type="NCBI Taxonomy" id="7167"/>
    <lineage>
        <taxon>Eukaryota</taxon>
        <taxon>Metazoa</taxon>
        <taxon>Ecdysozoa</taxon>
        <taxon>Arthropoda</taxon>
        <taxon>Hexapoda</taxon>
        <taxon>Insecta</taxon>
        <taxon>Pterygota</taxon>
        <taxon>Neoptera</taxon>
        <taxon>Endopterygota</taxon>
        <taxon>Diptera</taxon>
        <taxon>Nematocera</taxon>
        <taxon>Culicoidea</taxon>
        <taxon>Culicidae</taxon>
        <taxon>Anophelinae</taxon>
        <taxon>Anopheles</taxon>
    </lineage>
</organism>
<dbReference type="Pfam" id="PF00096">
    <property type="entry name" value="zf-C2H2"/>
    <property type="match status" value="1"/>
</dbReference>
<reference evidence="7 8" key="1">
    <citation type="journal article" date="2017" name="G3 (Bethesda)">
        <title>The Physical Genome Mapping of Anopheles albimanus Corrected Scaffold Misassemblies and Identified Interarm Rearrangements in Genus Anopheles.</title>
        <authorList>
            <person name="Artemov G.N."/>
            <person name="Peery A.N."/>
            <person name="Jiang X."/>
            <person name="Tu Z."/>
            <person name="Stegniy V.N."/>
            <person name="Sharakhova M.V."/>
            <person name="Sharakhov I.V."/>
        </authorList>
    </citation>
    <scope>NUCLEOTIDE SEQUENCE [LARGE SCALE GENOMIC DNA]</scope>
    <source>
        <strain evidence="7 8">ALBI9_A</strain>
    </source>
</reference>
<dbReference type="PROSITE" id="PS50157">
    <property type="entry name" value="ZINC_FINGER_C2H2_2"/>
    <property type="match status" value="2"/>
</dbReference>
<evidence type="ECO:0000313" key="7">
    <source>
        <dbReference type="EnsemblMetazoa" id="AALB016057-PA"/>
    </source>
</evidence>
<feature type="compositionally biased region" description="Acidic residues" evidence="5">
    <location>
        <begin position="60"/>
        <end position="69"/>
    </location>
</feature>
<dbReference type="VEuPathDB" id="VectorBase:AALB20_038317"/>
<evidence type="ECO:0000256" key="4">
    <source>
        <dbReference type="ARBA" id="ARBA00022833"/>
    </source>
</evidence>
<dbReference type="Gene3D" id="3.30.160.60">
    <property type="entry name" value="Classic Zinc Finger"/>
    <property type="match status" value="2"/>
</dbReference>
<feature type="compositionally biased region" description="Polar residues" evidence="5">
    <location>
        <begin position="18"/>
        <end position="29"/>
    </location>
</feature>
<dbReference type="SMART" id="SM00355">
    <property type="entry name" value="ZnF_C2H2"/>
    <property type="match status" value="7"/>
</dbReference>
<dbReference type="InterPro" id="IPR050329">
    <property type="entry name" value="GLI_C2H2-zinc-finger"/>
</dbReference>
<dbReference type="PROSITE" id="PS00028">
    <property type="entry name" value="ZINC_FINGER_C2H2_1"/>
    <property type="match status" value="3"/>
</dbReference>
<proteinExistence type="predicted"/>
<dbReference type="EnsemblMetazoa" id="AALB016057-RA">
    <property type="protein sequence ID" value="AALB016057-PA"/>
    <property type="gene ID" value="AALB016057"/>
</dbReference>
<dbReference type="GO" id="GO:0000978">
    <property type="term" value="F:RNA polymerase II cis-regulatory region sequence-specific DNA binding"/>
    <property type="evidence" value="ECO:0007669"/>
    <property type="project" value="TreeGrafter"/>
</dbReference>
<evidence type="ECO:0000256" key="2">
    <source>
        <dbReference type="ARBA" id="ARBA00022737"/>
    </source>
</evidence>
<evidence type="ECO:0000256" key="3">
    <source>
        <dbReference type="ARBA" id="ARBA00022771"/>
    </source>
</evidence>
<keyword evidence="4" id="KW-0862">Zinc</keyword>
<dbReference type="GO" id="GO:0000981">
    <property type="term" value="F:DNA-binding transcription factor activity, RNA polymerase II-specific"/>
    <property type="evidence" value="ECO:0007669"/>
    <property type="project" value="TreeGrafter"/>
</dbReference>
<feature type="domain" description="C2H2-type" evidence="6">
    <location>
        <begin position="331"/>
        <end position="354"/>
    </location>
</feature>
<dbReference type="InterPro" id="IPR036236">
    <property type="entry name" value="Znf_C2H2_sf"/>
</dbReference>
<name>A0A2C9GGU8_ANOAL</name>
<dbReference type="SUPFAM" id="SSF57667">
    <property type="entry name" value="beta-beta-alpha zinc fingers"/>
    <property type="match status" value="1"/>
</dbReference>
<evidence type="ECO:0000313" key="8">
    <source>
        <dbReference type="Proteomes" id="UP000069272"/>
    </source>
</evidence>
<feature type="compositionally biased region" description="Acidic residues" evidence="5">
    <location>
        <begin position="457"/>
        <end position="466"/>
    </location>
</feature>
<dbReference type="AlphaFoldDB" id="A0A2C9GGU8"/>
<keyword evidence="3" id="KW-0863">Zinc-finger</keyword>
<dbReference type="GO" id="GO:0008270">
    <property type="term" value="F:zinc ion binding"/>
    <property type="evidence" value="ECO:0007669"/>
    <property type="project" value="UniProtKB-KW"/>
</dbReference>
<keyword evidence="8" id="KW-1185">Reference proteome</keyword>
<sequence>MVSPRRDELATEKEAECSLSNPTIQSGTGKSALEELQAKVGQFLKRERPFIEGKVAIPTSDDEDSEDGGVSDSSSHKGEKLKIRSIMRGFREDSAFYQSAKHQCEWIGCQFQSGKQRKFIMHVERHASNVDSDDDGYACKWQLCDFSTKSRDDFVGHVHYHAYHTKLKVFGARLIATMNIPVCSFRSNHRNKIPNGTNYKCAWSDCRMRFIKIMDFALHVDSHYSDLYANRAKGEKKAPKCQWSGCKSINASLYMAKMHGQKHTGPRFIACANCGHIFVRRDLLVKHCLPEPKPKTPNFKCNEIGCGKEFYKISAYERHIRTHYNRPLSNYDCAICNKGFFSKIWLSKHLMRKHKVSANNAETGKITLARRVQRRRSTSEEDTSDEYSCHEDSSEEGSIEAGLAGGTPKKTVTRVKPQEPRYPSRGSRSVKSSVSHGTPERRQILARGVKRRRSTSEEDTSEESSSEEGSIVQEPVSVTRVKAEPEEPSTPRGRTYKTLLNYFSPLTSVNNETPEHVSDIVTRGVKRRSSEKKISND</sequence>
<dbReference type="PANTHER" id="PTHR19818">
    <property type="entry name" value="ZINC FINGER PROTEIN ZIC AND GLI"/>
    <property type="match status" value="1"/>
</dbReference>
<feature type="region of interest" description="Disordered" evidence="5">
    <location>
        <begin position="1"/>
        <end position="30"/>
    </location>
</feature>
<dbReference type="PANTHER" id="PTHR19818:SF139">
    <property type="entry name" value="PAIR-RULE PROTEIN ODD-PAIRED"/>
    <property type="match status" value="1"/>
</dbReference>
<dbReference type="InterPro" id="IPR013087">
    <property type="entry name" value="Znf_C2H2_type"/>
</dbReference>
<feature type="region of interest" description="Disordered" evidence="5">
    <location>
        <begin position="54"/>
        <end position="79"/>
    </location>
</feature>
<evidence type="ECO:0000259" key="6">
    <source>
        <dbReference type="PROSITE" id="PS50157"/>
    </source>
</evidence>
<dbReference type="GO" id="GO:0005634">
    <property type="term" value="C:nucleus"/>
    <property type="evidence" value="ECO:0007669"/>
    <property type="project" value="UniProtKB-ARBA"/>
</dbReference>
<accession>A0A2C9GGU8</accession>
<reference evidence="7" key="2">
    <citation type="submission" date="2022-08" db="UniProtKB">
        <authorList>
            <consortium name="EnsemblMetazoa"/>
        </authorList>
    </citation>
    <scope>IDENTIFICATION</scope>
    <source>
        <strain evidence="7">STECLA/ALBI9_A</strain>
    </source>
</reference>
<keyword evidence="1" id="KW-0479">Metal-binding</keyword>
<dbReference type="GO" id="GO:0045944">
    <property type="term" value="P:positive regulation of transcription by RNA polymerase II"/>
    <property type="evidence" value="ECO:0007669"/>
    <property type="project" value="UniProtKB-ARBA"/>
</dbReference>
<evidence type="ECO:0000256" key="1">
    <source>
        <dbReference type="ARBA" id="ARBA00022723"/>
    </source>
</evidence>
<feature type="region of interest" description="Disordered" evidence="5">
    <location>
        <begin position="368"/>
        <end position="537"/>
    </location>
</feature>